<gene>
    <name evidence="1" type="ORF">PACL_0314</name>
</gene>
<evidence type="ECO:0000313" key="1">
    <source>
        <dbReference type="EMBL" id="ACD39102.1"/>
    </source>
</evidence>
<organism evidence="1">
    <name type="scientific">Pseudomonas aeruginosa</name>
    <dbReference type="NCBI Taxonomy" id="287"/>
    <lineage>
        <taxon>Bacteria</taxon>
        <taxon>Pseudomonadati</taxon>
        <taxon>Pseudomonadota</taxon>
        <taxon>Gammaproteobacteria</taxon>
        <taxon>Pseudomonadales</taxon>
        <taxon>Pseudomonadaceae</taxon>
        <taxon>Pseudomonas</taxon>
    </lineage>
</organism>
<proteinExistence type="predicted"/>
<reference evidence="1" key="1">
    <citation type="journal article" date="2008" name="Genomics">
        <title>Large-insert genome analysis technology detects structural variation in Pseudomonas aeruginosa clinical strains from cystic fibrosis patients.</title>
        <authorList>
            <person name="Hayden H.S."/>
            <person name="Gillett W."/>
            <person name="Saenphimmachak C."/>
            <person name="Lim R."/>
            <person name="Zhou Y."/>
            <person name="Jacobs M.A."/>
            <person name="Chang J."/>
            <person name="Rohmer L."/>
            <person name="D'Argenio D.A."/>
            <person name="Palmieri A."/>
            <person name="Levy R."/>
            <person name="Haugen E."/>
            <person name="Wong G.K."/>
            <person name="Brittnacher M.J."/>
            <person name="Burns J.L."/>
            <person name="Miller S.I."/>
            <person name="Olson M.V."/>
            <person name="Kaul R."/>
        </authorList>
    </citation>
    <scope>NUCLEOTIDE SEQUENCE</scope>
    <source>
        <strain evidence="1">PACS171b</strain>
    </source>
</reference>
<accession>B3G240</accession>
<protein>
    <submittedName>
        <fullName evidence="1">Uncharacterized protein</fullName>
    </submittedName>
</protein>
<sequence length="18" mass="1924">MQQDTGGAPEEARQCSCL</sequence>
<dbReference type="EMBL" id="EU595748">
    <property type="protein sequence ID" value="ACD39102.1"/>
    <property type="molecule type" value="Genomic_DNA"/>
</dbReference>
<dbReference type="AlphaFoldDB" id="B3G240"/>
<name>B3G240_PSEAI</name>